<evidence type="ECO:0000313" key="17">
    <source>
        <dbReference type="Proteomes" id="UP000319148"/>
    </source>
</evidence>
<keyword evidence="8 12" id="KW-0798">TonB box</keyword>
<evidence type="ECO:0000256" key="9">
    <source>
        <dbReference type="ARBA" id="ARBA00023136"/>
    </source>
</evidence>
<dbReference type="GO" id="GO:0006826">
    <property type="term" value="P:iron ion transport"/>
    <property type="evidence" value="ECO:0007669"/>
    <property type="project" value="UniProtKB-KW"/>
</dbReference>
<keyword evidence="6" id="KW-0408">Iron</keyword>
<feature type="signal peptide" evidence="13">
    <location>
        <begin position="1"/>
        <end position="25"/>
    </location>
</feature>
<evidence type="ECO:0000256" key="4">
    <source>
        <dbReference type="ARBA" id="ARBA00022496"/>
    </source>
</evidence>
<dbReference type="InterPro" id="IPR039426">
    <property type="entry name" value="TonB-dep_rcpt-like"/>
</dbReference>
<feature type="domain" description="TonB-dependent receptor plug" evidence="15">
    <location>
        <begin position="51"/>
        <end position="157"/>
    </location>
</feature>
<evidence type="ECO:0000256" key="2">
    <source>
        <dbReference type="ARBA" id="ARBA00022448"/>
    </source>
</evidence>
<comment type="similarity">
    <text evidence="11 12">Belongs to the TonB-dependent receptor family.</text>
</comment>
<feature type="domain" description="TonB-dependent receptor-like beta-barrel" evidence="14">
    <location>
        <begin position="327"/>
        <end position="681"/>
    </location>
</feature>
<organism evidence="16 17">
    <name type="scientific">Emcibacter nanhaiensis</name>
    <dbReference type="NCBI Taxonomy" id="1505037"/>
    <lineage>
        <taxon>Bacteria</taxon>
        <taxon>Pseudomonadati</taxon>
        <taxon>Pseudomonadota</taxon>
        <taxon>Alphaproteobacteria</taxon>
        <taxon>Emcibacterales</taxon>
        <taxon>Emcibacteraceae</taxon>
        <taxon>Emcibacter</taxon>
    </lineage>
</organism>
<evidence type="ECO:0000256" key="13">
    <source>
        <dbReference type="SAM" id="SignalP"/>
    </source>
</evidence>
<keyword evidence="10 11" id="KW-0998">Cell outer membrane</keyword>
<dbReference type="OrthoDB" id="127311at2"/>
<reference evidence="17" key="1">
    <citation type="submission" date="2019-06" db="EMBL/GenBank/DDBJ databases">
        <title>The complete genome of Emcibacter congregatus ZYLT.</title>
        <authorList>
            <person name="Zhao Z."/>
        </authorList>
    </citation>
    <scope>NUCLEOTIDE SEQUENCE [LARGE SCALE GENOMIC DNA]</scope>
    <source>
        <strain evidence="17">MCCC 1A06723</strain>
    </source>
</reference>
<evidence type="ECO:0000256" key="11">
    <source>
        <dbReference type="PROSITE-ProRule" id="PRU01360"/>
    </source>
</evidence>
<evidence type="ECO:0000256" key="5">
    <source>
        <dbReference type="ARBA" id="ARBA00022692"/>
    </source>
</evidence>
<evidence type="ECO:0000259" key="15">
    <source>
        <dbReference type="Pfam" id="PF07715"/>
    </source>
</evidence>
<evidence type="ECO:0000256" key="3">
    <source>
        <dbReference type="ARBA" id="ARBA00022452"/>
    </source>
</evidence>
<evidence type="ECO:0000259" key="14">
    <source>
        <dbReference type="Pfam" id="PF00593"/>
    </source>
</evidence>
<keyword evidence="17" id="KW-1185">Reference proteome</keyword>
<dbReference type="AlphaFoldDB" id="A0A501PF03"/>
<keyword evidence="13" id="KW-0732">Signal</keyword>
<name>A0A501PF03_9PROT</name>
<dbReference type="InterPro" id="IPR000531">
    <property type="entry name" value="Beta-barrel_TonB"/>
</dbReference>
<evidence type="ECO:0000256" key="7">
    <source>
        <dbReference type="ARBA" id="ARBA00023065"/>
    </source>
</evidence>
<dbReference type="PROSITE" id="PS52016">
    <property type="entry name" value="TONB_DEPENDENT_REC_3"/>
    <property type="match status" value="1"/>
</dbReference>
<dbReference type="Pfam" id="PF00593">
    <property type="entry name" value="TonB_dep_Rec_b-barrel"/>
    <property type="match status" value="1"/>
</dbReference>
<dbReference type="CDD" id="cd01347">
    <property type="entry name" value="ligand_gated_channel"/>
    <property type="match status" value="1"/>
</dbReference>
<feature type="chain" id="PRO_5021403862" evidence="13">
    <location>
        <begin position="26"/>
        <end position="716"/>
    </location>
</feature>
<accession>A0A501PF03</accession>
<dbReference type="RefSeq" id="WP_139941219.1">
    <property type="nucleotide sequence ID" value="NZ_JBHSYP010000002.1"/>
</dbReference>
<dbReference type="SUPFAM" id="SSF56935">
    <property type="entry name" value="Porins"/>
    <property type="match status" value="1"/>
</dbReference>
<keyword evidence="5 11" id="KW-0812">Transmembrane</keyword>
<comment type="subcellular location">
    <subcellularLocation>
        <location evidence="1 11">Cell outer membrane</location>
        <topology evidence="1 11">Multi-pass membrane protein</topology>
    </subcellularLocation>
</comment>
<keyword evidence="3 11" id="KW-1134">Transmembrane beta strand</keyword>
<evidence type="ECO:0000256" key="1">
    <source>
        <dbReference type="ARBA" id="ARBA00004571"/>
    </source>
</evidence>
<gene>
    <name evidence="16" type="ORF">FIV46_12245</name>
</gene>
<evidence type="ECO:0000313" key="16">
    <source>
        <dbReference type="EMBL" id="TPD59000.1"/>
    </source>
</evidence>
<evidence type="ECO:0000256" key="12">
    <source>
        <dbReference type="RuleBase" id="RU003357"/>
    </source>
</evidence>
<proteinExistence type="inferred from homology"/>
<dbReference type="Pfam" id="PF07715">
    <property type="entry name" value="Plug"/>
    <property type="match status" value="1"/>
</dbReference>
<comment type="caution">
    <text evidence="16">The sequence shown here is derived from an EMBL/GenBank/DDBJ whole genome shotgun (WGS) entry which is preliminary data.</text>
</comment>
<dbReference type="InterPro" id="IPR036942">
    <property type="entry name" value="Beta-barrel_TonB_sf"/>
</dbReference>
<dbReference type="GO" id="GO:0009279">
    <property type="term" value="C:cell outer membrane"/>
    <property type="evidence" value="ECO:0007669"/>
    <property type="project" value="UniProtKB-SubCell"/>
</dbReference>
<dbReference type="PANTHER" id="PTHR32552">
    <property type="entry name" value="FERRICHROME IRON RECEPTOR-RELATED"/>
    <property type="match status" value="1"/>
</dbReference>
<keyword evidence="7" id="KW-0406">Ion transport</keyword>
<dbReference type="Gene3D" id="2.40.170.20">
    <property type="entry name" value="TonB-dependent receptor, beta-barrel domain"/>
    <property type="match status" value="1"/>
</dbReference>
<evidence type="ECO:0000256" key="8">
    <source>
        <dbReference type="ARBA" id="ARBA00023077"/>
    </source>
</evidence>
<dbReference type="Proteomes" id="UP000319148">
    <property type="component" value="Unassembled WGS sequence"/>
</dbReference>
<keyword evidence="4" id="KW-0410">Iron transport</keyword>
<keyword evidence="2 11" id="KW-0813">Transport</keyword>
<sequence length="716" mass="78581">MNYKLKYLSLAIAANSALYSGQADAAAAVDEDAAASIDEIVVTARHRQESLQEVPIAVTAFSEEKIESAGITDLDSFVNLTPNFIAREAFRSGVTYLTVRGITTGQQGFSPISYIVDGVKAITLDAVNQGALFDIERIEVLKGPQGALYGAGAIAGAVNVVTKKPTNETEGQITLGYAEGDDLTVKGAISGAIADDVLTYRFSGYLRDFGGIIDTTTGDKLDFENQASLRGRFIYTPNEKISADLRLSYTDINAGAAKQDRIDSLDLLNTFNSSTKPERGIIGEENRNIFDASIKVDIELPFATLTSISGYLDMEQDLFGSASWVRPPALGEDPKAGLFGPILGENAVAAGDIIDSRQDLVDDIESFTHDMRLTSNSDGPLRWIAGFEYIERETVNGLTLSNLNPGDAQTIVVNRFDKRKDKIWGVYAQINYDISEAMELTLAGRYDENDYTNRQFDPATGASIDQLDENGNPVTELSAHDSKFQPKVTLSYDLSDDLHGYVTYSEGYRFGFFNTGNLTAPEETKNYEVGFKSKLLDGRATLNGAVFWVDYSNQQLTSAIGEPPFRVTTNIPESQIKGFELEAAVQVTDNLNIGLGFGYLDTEIKDLGRKLDAVPEFTSNVSIDYRYPLQGDLELVSRLDWRHQGEFILNGGFFEIDPVDLVNLRLGIEGGNWSVTGYVKNALDEQYPTEPINFGAFIVRSYNSPRQGGVEFRYKF</sequence>
<evidence type="ECO:0000256" key="6">
    <source>
        <dbReference type="ARBA" id="ARBA00023004"/>
    </source>
</evidence>
<dbReference type="PANTHER" id="PTHR32552:SF81">
    <property type="entry name" value="TONB-DEPENDENT OUTER MEMBRANE RECEPTOR"/>
    <property type="match status" value="1"/>
</dbReference>
<protein>
    <submittedName>
        <fullName evidence="16">TonB-dependent receptor</fullName>
    </submittedName>
</protein>
<keyword evidence="9 11" id="KW-0472">Membrane</keyword>
<keyword evidence="16" id="KW-0675">Receptor</keyword>
<dbReference type="EMBL" id="VFIY01000015">
    <property type="protein sequence ID" value="TPD59000.1"/>
    <property type="molecule type" value="Genomic_DNA"/>
</dbReference>
<evidence type="ECO:0000256" key="10">
    <source>
        <dbReference type="ARBA" id="ARBA00023237"/>
    </source>
</evidence>
<dbReference type="InterPro" id="IPR012910">
    <property type="entry name" value="Plug_dom"/>
</dbReference>